<gene>
    <name evidence="2" type="ORF">CAUJ_LOCUS14824</name>
</gene>
<feature type="transmembrane region" description="Helical" evidence="1">
    <location>
        <begin position="160"/>
        <end position="181"/>
    </location>
</feature>
<dbReference type="Pfam" id="PF10318">
    <property type="entry name" value="7TM_GPCR_Srh"/>
    <property type="match status" value="1"/>
</dbReference>
<evidence type="ECO:0000313" key="2">
    <source>
        <dbReference type="EMBL" id="CAD6198919.1"/>
    </source>
</evidence>
<feature type="transmembrane region" description="Helical" evidence="1">
    <location>
        <begin position="16"/>
        <end position="37"/>
    </location>
</feature>
<keyword evidence="1" id="KW-0472">Membrane</keyword>
<sequence>MSVDTCHSPHQSFNNLSSYFCTSSSIIFASFTIFIVVTRSPTSLKLYQLILIQYLIWTTIFSLSYTFNGKLDFYSEYMVFLKEPFMDKDFPNERCNIEENRIFLISPEGLGLLQLNLMVVTMSAGVMIAAFALHSFVVLNRYNLHLSEKTRKLQRGYLKSLLVMVITPILVLLFPAIALTIVCTWGDCHNSAIVEIFVTIAASLFSAFGAITSVLLIVVHKQFRSFFSKPASADSPTQTQFQLRVSTTFHSRKPGLFN</sequence>
<evidence type="ECO:0000256" key="1">
    <source>
        <dbReference type="SAM" id="Phobius"/>
    </source>
</evidence>
<organism evidence="2 3">
    <name type="scientific">Caenorhabditis auriculariae</name>
    <dbReference type="NCBI Taxonomy" id="2777116"/>
    <lineage>
        <taxon>Eukaryota</taxon>
        <taxon>Metazoa</taxon>
        <taxon>Ecdysozoa</taxon>
        <taxon>Nematoda</taxon>
        <taxon>Chromadorea</taxon>
        <taxon>Rhabditida</taxon>
        <taxon>Rhabditina</taxon>
        <taxon>Rhabditomorpha</taxon>
        <taxon>Rhabditoidea</taxon>
        <taxon>Rhabditidae</taxon>
        <taxon>Peloderinae</taxon>
        <taxon>Caenorhabditis</taxon>
    </lineage>
</organism>
<feature type="transmembrane region" description="Helical" evidence="1">
    <location>
        <begin position="49"/>
        <end position="67"/>
    </location>
</feature>
<evidence type="ECO:0000313" key="3">
    <source>
        <dbReference type="Proteomes" id="UP000835052"/>
    </source>
</evidence>
<keyword evidence="1" id="KW-1133">Transmembrane helix</keyword>
<reference evidence="2" key="1">
    <citation type="submission" date="2020-10" db="EMBL/GenBank/DDBJ databases">
        <authorList>
            <person name="Kikuchi T."/>
        </authorList>
    </citation>
    <scope>NUCLEOTIDE SEQUENCE</scope>
    <source>
        <strain evidence="2">NKZ352</strain>
    </source>
</reference>
<dbReference type="Proteomes" id="UP000835052">
    <property type="component" value="Unassembled WGS sequence"/>
</dbReference>
<feature type="transmembrane region" description="Helical" evidence="1">
    <location>
        <begin position="117"/>
        <end position="139"/>
    </location>
</feature>
<dbReference type="AlphaFoldDB" id="A0A8S1HUE5"/>
<keyword evidence="1" id="KW-0812">Transmembrane</keyword>
<keyword evidence="3" id="KW-1185">Reference proteome</keyword>
<protein>
    <submittedName>
        <fullName evidence="2">Uncharacterized protein</fullName>
    </submittedName>
</protein>
<dbReference type="EMBL" id="CAJGYM010000144">
    <property type="protein sequence ID" value="CAD6198919.1"/>
    <property type="molecule type" value="Genomic_DNA"/>
</dbReference>
<dbReference type="SUPFAM" id="SSF81321">
    <property type="entry name" value="Family A G protein-coupled receptor-like"/>
    <property type="match status" value="1"/>
</dbReference>
<comment type="caution">
    <text evidence="2">The sequence shown here is derived from an EMBL/GenBank/DDBJ whole genome shotgun (WGS) entry which is preliminary data.</text>
</comment>
<feature type="transmembrane region" description="Helical" evidence="1">
    <location>
        <begin position="193"/>
        <end position="219"/>
    </location>
</feature>
<accession>A0A8S1HUE5</accession>
<name>A0A8S1HUE5_9PELO</name>
<proteinExistence type="predicted"/>
<dbReference type="InterPro" id="IPR019422">
    <property type="entry name" value="7TM_GPCR_serpentine_rcpt_Srh"/>
</dbReference>